<feature type="region of interest" description="Disordered" evidence="1">
    <location>
        <begin position="23"/>
        <end position="53"/>
    </location>
</feature>
<sequence length="53" mass="6374">MRLCMRWHLKTIVMVEALLRDLMGKKKKEEEEEEEAGEREGGRRRKEKMAQEA</sequence>
<accession>A0A2T4C1T2</accession>
<evidence type="ECO:0000256" key="1">
    <source>
        <dbReference type="SAM" id="MobiDB-lite"/>
    </source>
</evidence>
<protein>
    <submittedName>
        <fullName evidence="2">Uncharacterized protein</fullName>
    </submittedName>
</protein>
<reference evidence="2 3" key="1">
    <citation type="submission" date="2016-07" db="EMBL/GenBank/DDBJ databases">
        <title>Multiple horizontal gene transfer events from other fungi enriched the ability of initially mycotrophic Trichoderma (Ascomycota) to feed on dead plant biomass.</title>
        <authorList>
            <consortium name="DOE Joint Genome Institute"/>
            <person name="Aerts A."/>
            <person name="Atanasova L."/>
            <person name="Chenthamara K."/>
            <person name="Zhang J."/>
            <person name="Grujic M."/>
            <person name="Henrissat B."/>
            <person name="Kuo A."/>
            <person name="Salamov A."/>
            <person name="Lipzen A."/>
            <person name="Labutti K."/>
            <person name="Barry K."/>
            <person name="Miao Y."/>
            <person name="Rahimi M.J."/>
            <person name="Shen Q."/>
            <person name="Grigoriev I.V."/>
            <person name="Kubicek C.P."/>
            <person name="Druzhinina I.S."/>
        </authorList>
    </citation>
    <scope>NUCLEOTIDE SEQUENCE [LARGE SCALE GENOMIC DNA]</scope>
    <source>
        <strain evidence="2 3">ATCC 18648</strain>
    </source>
</reference>
<dbReference type="AlphaFoldDB" id="A0A2T4C1T2"/>
<keyword evidence="3" id="KW-1185">Reference proteome</keyword>
<evidence type="ECO:0000313" key="2">
    <source>
        <dbReference type="EMBL" id="PTB75502.1"/>
    </source>
</evidence>
<gene>
    <name evidence="2" type="ORF">M440DRAFT_1402040</name>
</gene>
<name>A0A2T4C1T2_TRILO</name>
<organism evidence="2 3">
    <name type="scientific">Trichoderma longibrachiatum ATCC 18648</name>
    <dbReference type="NCBI Taxonomy" id="983965"/>
    <lineage>
        <taxon>Eukaryota</taxon>
        <taxon>Fungi</taxon>
        <taxon>Dikarya</taxon>
        <taxon>Ascomycota</taxon>
        <taxon>Pezizomycotina</taxon>
        <taxon>Sordariomycetes</taxon>
        <taxon>Hypocreomycetidae</taxon>
        <taxon>Hypocreales</taxon>
        <taxon>Hypocreaceae</taxon>
        <taxon>Trichoderma</taxon>
    </lineage>
</organism>
<evidence type="ECO:0000313" key="3">
    <source>
        <dbReference type="Proteomes" id="UP000240760"/>
    </source>
</evidence>
<dbReference type="EMBL" id="KZ679133">
    <property type="protein sequence ID" value="PTB75502.1"/>
    <property type="molecule type" value="Genomic_DNA"/>
</dbReference>
<proteinExistence type="predicted"/>
<dbReference type="Proteomes" id="UP000240760">
    <property type="component" value="Unassembled WGS sequence"/>
</dbReference>